<evidence type="ECO:0008006" key="3">
    <source>
        <dbReference type="Google" id="ProtNLM"/>
    </source>
</evidence>
<dbReference type="Proteomes" id="UP001165367">
    <property type="component" value="Unassembled WGS sequence"/>
</dbReference>
<evidence type="ECO:0000313" key="2">
    <source>
        <dbReference type="Proteomes" id="UP001165367"/>
    </source>
</evidence>
<evidence type="ECO:0000313" key="1">
    <source>
        <dbReference type="EMBL" id="MCG2615895.1"/>
    </source>
</evidence>
<sequence length="276" mass="31589">MLPPPETNDSIYISQVIELDTMFTTGLDTSQHTIYKYDASGRLSYVWFGEYFLGVPGADLTDDYYYFYNGSDSLPYKIVNLAGSRGYSAGFTIFRYDTTYLFYNSAGIVIKDSVCSANEDQVYQSTTVSTFTRIDDGHYRIDRKKISASGVSTNYTNSHFVRLNGNLLSSKDTTFDFGSGINVVSIESLSYDSKPNPLLRTVLRYPTSTSYGNVLGESAVNNFTRWQARYEFTPSFGYDYLEIYEYKYRADGYPILRLTKDQVEPSLIRRYIYTKR</sequence>
<name>A0ABS9KUD5_9BACT</name>
<reference evidence="1" key="1">
    <citation type="submission" date="2022-01" db="EMBL/GenBank/DDBJ databases">
        <authorList>
            <person name="Jo J.-H."/>
            <person name="Im W.-T."/>
        </authorList>
    </citation>
    <scope>NUCLEOTIDE SEQUENCE</scope>
    <source>
        <strain evidence="1">NA20</strain>
    </source>
</reference>
<organism evidence="1 2">
    <name type="scientific">Terrimonas ginsenosidimutans</name>
    <dbReference type="NCBI Taxonomy" id="2908004"/>
    <lineage>
        <taxon>Bacteria</taxon>
        <taxon>Pseudomonadati</taxon>
        <taxon>Bacteroidota</taxon>
        <taxon>Chitinophagia</taxon>
        <taxon>Chitinophagales</taxon>
        <taxon>Chitinophagaceae</taxon>
        <taxon>Terrimonas</taxon>
    </lineage>
</organism>
<proteinExistence type="predicted"/>
<keyword evidence="2" id="KW-1185">Reference proteome</keyword>
<dbReference type="EMBL" id="JAKLTR010000010">
    <property type="protein sequence ID" value="MCG2615895.1"/>
    <property type="molecule type" value="Genomic_DNA"/>
</dbReference>
<comment type="caution">
    <text evidence="1">The sequence shown here is derived from an EMBL/GenBank/DDBJ whole genome shotgun (WGS) entry which is preliminary data.</text>
</comment>
<protein>
    <recommendedName>
        <fullName evidence="3">RHS repeat protein</fullName>
    </recommendedName>
</protein>
<gene>
    <name evidence="1" type="ORF">LZZ85_16485</name>
</gene>
<dbReference type="RefSeq" id="WP_237874359.1">
    <property type="nucleotide sequence ID" value="NZ_JAKLTR010000010.1"/>
</dbReference>
<accession>A0ABS9KUD5</accession>